<evidence type="ECO:0000256" key="2">
    <source>
        <dbReference type="ARBA" id="ARBA00022801"/>
    </source>
</evidence>
<dbReference type="Pfam" id="PF13622">
    <property type="entry name" value="4HBT_3"/>
    <property type="match status" value="1"/>
</dbReference>
<dbReference type="InterPro" id="IPR049449">
    <property type="entry name" value="TesB_ACOT8-like_N"/>
</dbReference>
<reference evidence="6 7" key="1">
    <citation type="submission" date="2019-04" db="EMBL/GenBank/DDBJ databases">
        <title>Draft genome of the big-headed turtle Platysternon megacephalum.</title>
        <authorList>
            <person name="Gong S."/>
        </authorList>
    </citation>
    <scope>NUCLEOTIDE SEQUENCE [LARGE SCALE GENOMIC DNA]</scope>
    <source>
        <strain evidence="6">DO16091913</strain>
        <tissue evidence="6">Muscle</tissue>
    </source>
</reference>
<sequence length="470" mass="51631">MADKLALGTGPYPSVPQLLADARLAALDDALGSAVEVAEIIDADRFTRLREKVRPGHAEHMQKVVAAAAETLRRHDGALRAAAALPSGSTRSDVREQLSNLIFDGFLAATPGRWRPHLPRYLSAAIKRCEAALTHPVKDERGAQVMAEIEDDYATLCAALPPGPLPASVDDIGRNRLHRMPTRPLTDILALEEIEHHRLYRGDVTTHLQRAFGGHVLAHALLAAYETVESDRFAHSLHAYFLRPGLTNERVLYDVEHTRDGHSFTSRSVVARQGGKNIFTAALSFHVEEQGLSHADPMPPDIPPPHECEPFANVLERRFGRSASVWEQEWGMLEVRFAGDTRADGGLAPSGRHAGHARVWVRTSSTLPAERRWQHAALAYLSDLTLLAASTVPHTVMLGSPRLQVASVDHSMWFHRPFVADDWLLYDQVSPSASGALGFSLGRLFQYETLVATCAQEGLIRPVDPATKRA</sequence>
<feature type="domain" description="Acyl-CoA thioesterase-like N-terminal HotDog" evidence="5">
    <location>
        <begin position="210"/>
        <end position="286"/>
    </location>
</feature>
<dbReference type="InterPro" id="IPR003703">
    <property type="entry name" value="Acyl_CoA_thio"/>
</dbReference>
<dbReference type="AlphaFoldDB" id="A0A4D9DJC9"/>
<dbReference type="CDD" id="cd03445">
    <property type="entry name" value="Thioesterase_II_repeat2"/>
    <property type="match status" value="1"/>
</dbReference>
<dbReference type="GO" id="GO:0047617">
    <property type="term" value="F:fatty acyl-CoA hydrolase activity"/>
    <property type="evidence" value="ECO:0007669"/>
    <property type="project" value="InterPro"/>
</dbReference>
<gene>
    <name evidence="6" type="ORF">DR999_PMT23457</name>
</gene>
<dbReference type="Proteomes" id="UP000297703">
    <property type="component" value="Unassembled WGS sequence"/>
</dbReference>
<evidence type="ECO:0000259" key="5">
    <source>
        <dbReference type="Pfam" id="PF13622"/>
    </source>
</evidence>
<comment type="similarity">
    <text evidence="1">Belongs to the C/M/P thioester hydrolase family.</text>
</comment>
<dbReference type="InterPro" id="IPR025652">
    <property type="entry name" value="TesB_C"/>
</dbReference>
<evidence type="ECO:0000259" key="4">
    <source>
        <dbReference type="Pfam" id="PF11898"/>
    </source>
</evidence>
<comment type="caution">
    <text evidence="6">The sequence shown here is derived from an EMBL/GenBank/DDBJ whole genome shotgun (WGS) entry which is preliminary data.</text>
</comment>
<keyword evidence="6" id="KW-0436">Ligase</keyword>
<evidence type="ECO:0000256" key="1">
    <source>
        <dbReference type="ARBA" id="ARBA00006538"/>
    </source>
</evidence>
<dbReference type="Pfam" id="PF11898">
    <property type="entry name" value="DUF3418"/>
    <property type="match status" value="1"/>
</dbReference>
<protein>
    <submittedName>
        <fullName evidence="6">Aspartyl-tRNA synthetase</fullName>
    </submittedName>
</protein>
<dbReference type="Pfam" id="PF02551">
    <property type="entry name" value="Acyl_CoA_thio"/>
    <property type="match status" value="1"/>
</dbReference>
<dbReference type="InterPro" id="IPR024590">
    <property type="entry name" value="HrpA_C"/>
</dbReference>
<dbReference type="OrthoDB" id="68328at2759"/>
<dbReference type="SUPFAM" id="SSF54637">
    <property type="entry name" value="Thioesterase/thiol ester dehydrase-isomerase"/>
    <property type="match status" value="2"/>
</dbReference>
<dbReference type="STRING" id="55544.A0A4D9DJC9"/>
<dbReference type="GO" id="GO:0004812">
    <property type="term" value="F:aminoacyl-tRNA ligase activity"/>
    <property type="evidence" value="ECO:0007669"/>
    <property type="project" value="UniProtKB-KW"/>
</dbReference>
<organism evidence="6 7">
    <name type="scientific">Platysternon megacephalum</name>
    <name type="common">big-headed turtle</name>
    <dbReference type="NCBI Taxonomy" id="55544"/>
    <lineage>
        <taxon>Eukaryota</taxon>
        <taxon>Metazoa</taxon>
        <taxon>Chordata</taxon>
        <taxon>Craniata</taxon>
        <taxon>Vertebrata</taxon>
        <taxon>Euteleostomi</taxon>
        <taxon>Archelosauria</taxon>
        <taxon>Testudinata</taxon>
        <taxon>Testudines</taxon>
        <taxon>Cryptodira</taxon>
        <taxon>Durocryptodira</taxon>
        <taxon>Testudinoidea</taxon>
        <taxon>Platysternidae</taxon>
        <taxon>Platysternon</taxon>
    </lineage>
</organism>
<evidence type="ECO:0000313" key="6">
    <source>
        <dbReference type="EMBL" id="TFJ95122.1"/>
    </source>
</evidence>
<name>A0A4D9DJC9_9SAUR</name>
<dbReference type="EMBL" id="QXTE01013884">
    <property type="protein sequence ID" value="TFJ95122.1"/>
    <property type="molecule type" value="Genomic_DNA"/>
</dbReference>
<dbReference type="InterPro" id="IPR029069">
    <property type="entry name" value="HotDog_dom_sf"/>
</dbReference>
<feature type="domain" description="Acyl-CoA thioesterase 2 C-terminal" evidence="3">
    <location>
        <begin position="351"/>
        <end position="459"/>
    </location>
</feature>
<dbReference type="Gene3D" id="2.40.160.210">
    <property type="entry name" value="Acyl-CoA thioesterase, double hotdog domain"/>
    <property type="match status" value="1"/>
</dbReference>
<dbReference type="PANTHER" id="PTHR11066">
    <property type="entry name" value="ACYL-COA THIOESTERASE"/>
    <property type="match status" value="1"/>
</dbReference>
<evidence type="ECO:0000259" key="3">
    <source>
        <dbReference type="Pfam" id="PF02551"/>
    </source>
</evidence>
<feature type="domain" description="RNA helicase HrpA C-terminal" evidence="4">
    <location>
        <begin position="3"/>
        <end position="163"/>
    </location>
</feature>
<evidence type="ECO:0000313" key="7">
    <source>
        <dbReference type="Proteomes" id="UP000297703"/>
    </source>
</evidence>
<dbReference type="CDD" id="cd03444">
    <property type="entry name" value="Thioesterase_II_repeat1"/>
    <property type="match status" value="1"/>
</dbReference>
<dbReference type="GO" id="GO:0006637">
    <property type="term" value="P:acyl-CoA metabolic process"/>
    <property type="evidence" value="ECO:0007669"/>
    <property type="project" value="InterPro"/>
</dbReference>
<reference evidence="6 7" key="2">
    <citation type="submission" date="2019-04" db="EMBL/GenBank/DDBJ databases">
        <title>The genome sequence of big-headed turtle.</title>
        <authorList>
            <person name="Gong S."/>
        </authorList>
    </citation>
    <scope>NUCLEOTIDE SEQUENCE [LARGE SCALE GENOMIC DNA]</scope>
    <source>
        <strain evidence="6">DO16091913</strain>
        <tissue evidence="6">Muscle</tissue>
    </source>
</reference>
<dbReference type="PANTHER" id="PTHR11066:SF34">
    <property type="entry name" value="ACYL-COENZYME A THIOESTERASE 8"/>
    <property type="match status" value="1"/>
</dbReference>
<proteinExistence type="inferred from homology"/>
<keyword evidence="6" id="KW-0030">Aminoacyl-tRNA synthetase</keyword>
<keyword evidence="7" id="KW-1185">Reference proteome</keyword>
<dbReference type="GO" id="GO:0009062">
    <property type="term" value="P:fatty acid catabolic process"/>
    <property type="evidence" value="ECO:0007669"/>
    <property type="project" value="TreeGrafter"/>
</dbReference>
<accession>A0A4D9DJC9</accession>
<keyword evidence="2" id="KW-0378">Hydrolase</keyword>
<dbReference type="InterPro" id="IPR042171">
    <property type="entry name" value="Acyl-CoA_hotdog"/>
</dbReference>